<protein>
    <recommendedName>
        <fullName evidence="4">Toxin co-regulated pilus biosynthesis protein Q C-terminal domain-containing protein</fullName>
    </recommendedName>
</protein>
<proteinExistence type="inferred from homology"/>
<dbReference type="InterPro" id="IPR018927">
    <property type="entry name" value="Pilus_synth_Q_C"/>
</dbReference>
<dbReference type="RefSeq" id="WP_094832731.1">
    <property type="nucleotide sequence ID" value="NZ_NEVR01000005.1"/>
</dbReference>
<dbReference type="InterPro" id="IPR038161">
    <property type="entry name" value="VirB9/CagX/TrbG_C_sf"/>
</dbReference>
<evidence type="ECO:0000259" key="4">
    <source>
        <dbReference type="Pfam" id="PF10671"/>
    </source>
</evidence>
<organism evidence="5 6">
    <name type="scientific">Bordetella genomosp. 1</name>
    <dbReference type="NCBI Taxonomy" id="1395607"/>
    <lineage>
        <taxon>Bacteria</taxon>
        <taxon>Pseudomonadati</taxon>
        <taxon>Pseudomonadota</taxon>
        <taxon>Betaproteobacteria</taxon>
        <taxon>Burkholderiales</taxon>
        <taxon>Alcaligenaceae</taxon>
        <taxon>Bordetella</taxon>
    </lineage>
</organism>
<feature type="compositionally biased region" description="Low complexity" evidence="3">
    <location>
        <begin position="173"/>
        <end position="187"/>
    </location>
</feature>
<dbReference type="Pfam" id="PF03524">
    <property type="entry name" value="CagX"/>
    <property type="match status" value="1"/>
</dbReference>
<dbReference type="InterPro" id="IPR010258">
    <property type="entry name" value="Conjugal_tfr_TrbG/VirB9/CagX"/>
</dbReference>
<evidence type="ECO:0000256" key="2">
    <source>
        <dbReference type="ARBA" id="ARBA00022729"/>
    </source>
</evidence>
<feature type="domain" description="Toxin co-regulated pilus biosynthesis protein Q C-terminal" evidence="4">
    <location>
        <begin position="214"/>
        <end position="290"/>
    </location>
</feature>
<keyword evidence="2" id="KW-0732">Signal</keyword>
<name>A0ABX4EUK3_9BORD</name>
<accession>A0ABX4EUK3</accession>
<dbReference type="Proteomes" id="UP000216354">
    <property type="component" value="Unassembled WGS sequence"/>
</dbReference>
<feature type="compositionally biased region" description="Pro residues" evidence="3">
    <location>
        <begin position="161"/>
        <end position="172"/>
    </location>
</feature>
<dbReference type="CDD" id="cd06911">
    <property type="entry name" value="VirB9_CagX_TrbG"/>
    <property type="match status" value="1"/>
</dbReference>
<dbReference type="Gene3D" id="2.60.40.2500">
    <property type="match status" value="1"/>
</dbReference>
<sequence length="306" mass="32122">MSAVAAFPRQRSRPGRQLAFIASMASCVLLPGCGLTLREHGWADAGDAARNAWQAPPAAYDFDWRLSGDADAGPVQMFGDGAEIWLQFAPGQPVPALFARTAAGLSPLPYQQYPPYVVVRSDARELVLRAGHLEARARHAPMPTAETRPAQATHVAAAPIPIPAPPPAPPSAPAALPASPPAASHSRAAVSGPMAAAVAQPSARVPAIVPYRAAAPDATLRAVLARWAERAGWTFHPAHWAVDADIPLDGAAVFGSDFKQAVRDLLASTELSDRPVQPCFYANQVLRVVPLAAACDRSRPFTQAGA</sequence>
<dbReference type="Pfam" id="PF10671">
    <property type="entry name" value="TcpQ"/>
    <property type="match status" value="1"/>
</dbReference>
<reference evidence="5 6" key="1">
    <citation type="submission" date="2017-05" db="EMBL/GenBank/DDBJ databases">
        <title>Complete and WGS of Bordetella genogroups.</title>
        <authorList>
            <person name="Spilker T."/>
            <person name="Lipuma J."/>
        </authorList>
    </citation>
    <scope>NUCLEOTIDE SEQUENCE [LARGE SCALE GENOMIC DNA]</scope>
    <source>
        <strain evidence="5 6">AU9795</strain>
    </source>
</reference>
<gene>
    <name evidence="5" type="ORF">CAL27_21270</name>
</gene>
<evidence type="ECO:0000256" key="1">
    <source>
        <dbReference type="ARBA" id="ARBA00006135"/>
    </source>
</evidence>
<evidence type="ECO:0000313" key="5">
    <source>
        <dbReference type="EMBL" id="OZI57924.1"/>
    </source>
</evidence>
<evidence type="ECO:0000313" key="6">
    <source>
        <dbReference type="Proteomes" id="UP000216354"/>
    </source>
</evidence>
<comment type="similarity">
    <text evidence="1">Belongs to the TrbG/VirB9 family.</text>
</comment>
<feature type="region of interest" description="Disordered" evidence="3">
    <location>
        <begin position="161"/>
        <end position="187"/>
    </location>
</feature>
<dbReference type="InterPro" id="IPR033645">
    <property type="entry name" value="VirB9/CagX/TrbG_C"/>
</dbReference>
<comment type="caution">
    <text evidence="5">The sequence shown here is derived from an EMBL/GenBank/DDBJ whole genome shotgun (WGS) entry which is preliminary data.</text>
</comment>
<dbReference type="Gene3D" id="3.55.50.70">
    <property type="match status" value="1"/>
</dbReference>
<keyword evidence="6" id="KW-1185">Reference proteome</keyword>
<dbReference type="EMBL" id="NEVR01000005">
    <property type="protein sequence ID" value="OZI57924.1"/>
    <property type="molecule type" value="Genomic_DNA"/>
</dbReference>
<evidence type="ECO:0000256" key="3">
    <source>
        <dbReference type="SAM" id="MobiDB-lite"/>
    </source>
</evidence>